<feature type="transmembrane region" description="Helical" evidence="1">
    <location>
        <begin position="195"/>
        <end position="215"/>
    </location>
</feature>
<dbReference type="Pfam" id="PF16949">
    <property type="entry name" value="ABC_tran_2"/>
    <property type="match status" value="1"/>
</dbReference>
<dbReference type="EMBL" id="QGQD01000107">
    <property type="protein sequence ID" value="TLC97904.1"/>
    <property type="molecule type" value="Genomic_DNA"/>
</dbReference>
<keyword evidence="1" id="KW-1133">Transmembrane helix</keyword>
<keyword evidence="1" id="KW-0472">Membrane</keyword>
<gene>
    <name evidence="2" type="ORF">DSM106044_05268</name>
</gene>
<feature type="transmembrane region" description="Helical" evidence="1">
    <location>
        <begin position="457"/>
        <end position="480"/>
    </location>
</feature>
<feature type="transmembrane region" description="Helical" evidence="1">
    <location>
        <begin position="330"/>
        <end position="356"/>
    </location>
</feature>
<dbReference type="RefSeq" id="WP_138004074.1">
    <property type="nucleotide sequence ID" value="NZ_QGQD01000107.1"/>
</dbReference>
<comment type="caution">
    <text evidence="2">The sequence shown here is derived from an EMBL/GenBank/DDBJ whole genome shotgun (WGS) entry which is preliminary data.</text>
</comment>
<evidence type="ECO:0008006" key="4">
    <source>
        <dbReference type="Google" id="ProtNLM"/>
    </source>
</evidence>
<feature type="transmembrane region" description="Helical" evidence="1">
    <location>
        <begin position="376"/>
        <end position="402"/>
    </location>
</feature>
<organism evidence="2 3">
    <name type="scientific">Robinsoniella peoriensis</name>
    <dbReference type="NCBI Taxonomy" id="180332"/>
    <lineage>
        <taxon>Bacteria</taxon>
        <taxon>Bacillati</taxon>
        <taxon>Bacillota</taxon>
        <taxon>Clostridia</taxon>
        <taxon>Lachnospirales</taxon>
        <taxon>Lachnospiraceae</taxon>
        <taxon>Robinsoniella</taxon>
    </lineage>
</organism>
<keyword evidence="1" id="KW-0812">Transmembrane</keyword>
<name>A0A4U8PZS9_9FIRM</name>
<dbReference type="Proteomes" id="UP000306509">
    <property type="component" value="Unassembled WGS sequence"/>
</dbReference>
<dbReference type="InterPro" id="IPR031599">
    <property type="entry name" value="ABC_tran_2"/>
</dbReference>
<evidence type="ECO:0000313" key="2">
    <source>
        <dbReference type="EMBL" id="TLC97904.1"/>
    </source>
</evidence>
<keyword evidence="3" id="KW-1185">Reference proteome</keyword>
<feature type="transmembrane region" description="Helical" evidence="1">
    <location>
        <begin position="125"/>
        <end position="149"/>
    </location>
</feature>
<feature type="transmembrane region" description="Helical" evidence="1">
    <location>
        <begin position="533"/>
        <end position="550"/>
    </location>
</feature>
<evidence type="ECO:0000313" key="3">
    <source>
        <dbReference type="Proteomes" id="UP000306509"/>
    </source>
</evidence>
<feature type="transmembrane region" description="Helical" evidence="1">
    <location>
        <begin position="80"/>
        <end position="104"/>
    </location>
</feature>
<feature type="transmembrane region" description="Helical" evidence="1">
    <location>
        <begin position="40"/>
        <end position="60"/>
    </location>
</feature>
<feature type="transmembrane region" description="Helical" evidence="1">
    <location>
        <begin position="427"/>
        <end position="451"/>
    </location>
</feature>
<proteinExistence type="predicted"/>
<sequence precursor="true">MHKFFILTKILLKSGLGMTPVTKNGSSQKKKRSAGGNSQLLLLVVLAVCLLPLAGSLFAFGRTFYHTFAQLNMPETPVQLLCYAASFTVLVFALPYVVSVFFLSSDLETLLPLPLKPWQIIGAKFTAVLIYEYLIIALFILPPFIGYGFEAQGGVLFWLFMILVVLVLPVIPLIYASLIAILMMRVFKNIKNKEMISTVCSFLMIFIICGASMMVNRTPDAAQMANLVIANKNLLDKLNIIFPNLTFAGDALVHSSIVSMLLFILLAGVFLVIFLFIADRIYFGGVMGMQEVTSKRKKMSQTEKESYSRSKSPVKAYAIKEFKLLFRTPVYFMNCLMTPLIFPLLIGIPIIISLAGSKVSLLPILTQLASTAGNTVTAVLLLLSFVLPIFIGGSCMVTSTCISREGQGYIFMKYIPMSIRDQLRAKILNGFLICLAATLPYTIICTVLGLVLLNANFLVIILCPVITVLTLLMINYAALWADLTNPKLIWESEQAAVKQNFTATILLFAVWIVGFAIAGGAFALYIILGLPSILIALFFCIVLGILLFVIRNGVYSYGAKRIDELD</sequence>
<feature type="transmembrane region" description="Helical" evidence="1">
    <location>
        <begin position="257"/>
        <end position="278"/>
    </location>
</feature>
<accession>A0A4U8PZS9</accession>
<feature type="transmembrane region" description="Helical" evidence="1">
    <location>
        <begin position="155"/>
        <end position="183"/>
    </location>
</feature>
<dbReference type="AlphaFoldDB" id="A0A4U8PZS9"/>
<evidence type="ECO:0000256" key="1">
    <source>
        <dbReference type="SAM" id="Phobius"/>
    </source>
</evidence>
<reference evidence="2 3" key="1">
    <citation type="journal article" date="2019" name="Anaerobe">
        <title>Detection of Robinsoniella peoriensis in multiple bone samples of a trauma patient.</title>
        <authorList>
            <person name="Schrottner P."/>
            <person name="Hartwich K."/>
            <person name="Bunk B."/>
            <person name="Schober I."/>
            <person name="Helbig S."/>
            <person name="Rudolph W.W."/>
            <person name="Gunzer F."/>
        </authorList>
    </citation>
    <scope>NUCLEOTIDE SEQUENCE [LARGE SCALE GENOMIC DNA]</scope>
    <source>
        <strain evidence="2 3">DSM 106044</strain>
    </source>
</reference>
<protein>
    <recommendedName>
        <fullName evidence="4">ABC-2 type transport system permease protein</fullName>
    </recommendedName>
</protein>
<feature type="transmembrane region" description="Helical" evidence="1">
    <location>
        <begin position="501"/>
        <end position="527"/>
    </location>
</feature>
<dbReference type="STRING" id="180332.GCA_000797495_01642"/>